<dbReference type="EMBL" id="SSFD01000197">
    <property type="protein sequence ID" value="TXH83854.1"/>
    <property type="molecule type" value="Genomic_DNA"/>
</dbReference>
<feature type="compositionally biased region" description="Pro residues" evidence="1">
    <location>
        <begin position="143"/>
        <end position="155"/>
    </location>
</feature>
<dbReference type="RefSeq" id="WP_276659121.1">
    <property type="nucleotide sequence ID" value="NZ_SSFD01000197.1"/>
</dbReference>
<feature type="compositionally biased region" description="Low complexity" evidence="1">
    <location>
        <begin position="156"/>
        <end position="167"/>
    </location>
</feature>
<feature type="compositionally biased region" description="Basic and acidic residues" evidence="1">
    <location>
        <begin position="198"/>
        <end position="226"/>
    </location>
</feature>
<organism evidence="2 3">
    <name type="scientific">Thauera aminoaromatica</name>
    <dbReference type="NCBI Taxonomy" id="164330"/>
    <lineage>
        <taxon>Bacteria</taxon>
        <taxon>Pseudomonadati</taxon>
        <taxon>Pseudomonadota</taxon>
        <taxon>Betaproteobacteria</taxon>
        <taxon>Rhodocyclales</taxon>
        <taxon>Zoogloeaceae</taxon>
        <taxon>Thauera</taxon>
    </lineage>
</organism>
<feature type="compositionally biased region" description="Basic and acidic residues" evidence="1">
    <location>
        <begin position="174"/>
        <end position="190"/>
    </location>
</feature>
<name>A0A5C7SJ84_THASP</name>
<proteinExistence type="predicted"/>
<reference evidence="2 3" key="1">
    <citation type="submission" date="2018-09" db="EMBL/GenBank/DDBJ databases">
        <title>Metagenome Assembled Genomes from an Advanced Water Purification Facility.</title>
        <authorList>
            <person name="Stamps B.W."/>
            <person name="Spear J.R."/>
        </authorList>
    </citation>
    <scope>NUCLEOTIDE SEQUENCE [LARGE SCALE GENOMIC DNA]</scope>
    <source>
        <strain evidence="2">Bin_27_1</strain>
    </source>
</reference>
<dbReference type="AlphaFoldDB" id="A0A5C7SJ84"/>
<evidence type="ECO:0000313" key="2">
    <source>
        <dbReference type="EMBL" id="TXH83854.1"/>
    </source>
</evidence>
<evidence type="ECO:0000256" key="1">
    <source>
        <dbReference type="SAM" id="MobiDB-lite"/>
    </source>
</evidence>
<feature type="compositionally biased region" description="Low complexity" evidence="1">
    <location>
        <begin position="132"/>
        <end position="142"/>
    </location>
</feature>
<sequence length="244" mass="26252">MSSIAPLGHPNPETARMIRIRSLSLVVAHRSIMPGLCAALLASTILPAHAQTADEAIRAAERTRAEALAADGKALRAEAEATYQATVPGCYEKFLVNRCIDQAKKQRLETIRRARELEAESRGITLAERQRAAAAKPAAGERPSPPAPPAAPPAASPLAPSGPSGDATIAPSTEAERIRAQRVEASREAEAATARQRAAQDAERASARRDAEDAAARRARQAEEDRARYEKRLREYEQEQAGKK</sequence>
<protein>
    <submittedName>
        <fullName evidence="2">Uncharacterized protein</fullName>
    </submittedName>
</protein>
<gene>
    <name evidence="2" type="ORF">E6Q80_12740</name>
</gene>
<comment type="caution">
    <text evidence="2">The sequence shown here is derived from an EMBL/GenBank/DDBJ whole genome shotgun (WGS) entry which is preliminary data.</text>
</comment>
<dbReference type="Proteomes" id="UP000321192">
    <property type="component" value="Unassembled WGS sequence"/>
</dbReference>
<evidence type="ECO:0000313" key="3">
    <source>
        <dbReference type="Proteomes" id="UP000321192"/>
    </source>
</evidence>
<feature type="region of interest" description="Disordered" evidence="1">
    <location>
        <begin position="122"/>
        <end position="226"/>
    </location>
</feature>
<accession>A0A5C7SJ84</accession>